<evidence type="ECO:0000313" key="3">
    <source>
        <dbReference type="EMBL" id="GEY84463.1"/>
    </source>
</evidence>
<dbReference type="GO" id="GO:0008270">
    <property type="term" value="F:zinc ion binding"/>
    <property type="evidence" value="ECO:0007669"/>
    <property type="project" value="UniProtKB-KW"/>
</dbReference>
<dbReference type="InterPro" id="IPR000571">
    <property type="entry name" value="Znf_CCCH"/>
</dbReference>
<dbReference type="GO" id="GO:0016301">
    <property type="term" value="F:kinase activity"/>
    <property type="evidence" value="ECO:0007669"/>
    <property type="project" value="UniProtKB-KW"/>
</dbReference>
<dbReference type="PANTHER" id="PTHR47481">
    <property type="match status" value="1"/>
</dbReference>
<name>A0A699HU12_TANCI</name>
<dbReference type="PANTHER" id="PTHR47481:SF41">
    <property type="entry name" value="COPIA-LIKE POLYPROTEIN_RETROTRANSPOSON"/>
    <property type="match status" value="1"/>
</dbReference>
<dbReference type="EMBL" id="BKCJ010215164">
    <property type="protein sequence ID" value="GEY84463.1"/>
    <property type="molecule type" value="Genomic_DNA"/>
</dbReference>
<organism evidence="3">
    <name type="scientific">Tanacetum cinerariifolium</name>
    <name type="common">Dalmatian daisy</name>
    <name type="synonym">Chrysanthemum cinerariifolium</name>
    <dbReference type="NCBI Taxonomy" id="118510"/>
    <lineage>
        <taxon>Eukaryota</taxon>
        <taxon>Viridiplantae</taxon>
        <taxon>Streptophyta</taxon>
        <taxon>Embryophyta</taxon>
        <taxon>Tracheophyta</taxon>
        <taxon>Spermatophyta</taxon>
        <taxon>Magnoliopsida</taxon>
        <taxon>eudicotyledons</taxon>
        <taxon>Gunneridae</taxon>
        <taxon>Pentapetalae</taxon>
        <taxon>asterids</taxon>
        <taxon>campanulids</taxon>
        <taxon>Asterales</taxon>
        <taxon>Asteraceae</taxon>
        <taxon>Asteroideae</taxon>
        <taxon>Anthemideae</taxon>
        <taxon>Anthemidinae</taxon>
        <taxon>Tanacetum</taxon>
    </lineage>
</organism>
<keyword evidence="1" id="KW-0479">Metal-binding</keyword>
<evidence type="ECO:0000256" key="1">
    <source>
        <dbReference type="PROSITE-ProRule" id="PRU00723"/>
    </source>
</evidence>
<proteinExistence type="predicted"/>
<keyword evidence="3" id="KW-0808">Transferase</keyword>
<reference evidence="3" key="1">
    <citation type="journal article" date="2019" name="Sci. Rep.">
        <title>Draft genome of Tanacetum cinerariifolium, the natural source of mosquito coil.</title>
        <authorList>
            <person name="Yamashiro T."/>
            <person name="Shiraishi A."/>
            <person name="Satake H."/>
            <person name="Nakayama K."/>
        </authorList>
    </citation>
    <scope>NUCLEOTIDE SEQUENCE</scope>
</reference>
<dbReference type="PROSITE" id="PS50103">
    <property type="entry name" value="ZF_C3H1"/>
    <property type="match status" value="1"/>
</dbReference>
<keyword evidence="1" id="KW-0863">Zinc-finger</keyword>
<keyword evidence="1" id="KW-0862">Zinc</keyword>
<sequence length="284" mass="31895">MTGSENPPVILHSDKLSTVTHHHLLTCVPVKLDIDNWNYAFWMYFFKNLYKGYEVLKYILGSSDEATTSTTIPPIPEELKVDTLVLSWILMTLSDTLQARLVMEDPQTAEEACDLIAEIFNDNKRSRTIALKAELRPLRLVDLSTDAYFQMIESIATILISLGSPVDCPKNTRVSHIITHRRPFSDLKTARSMLPTEEMRLKSKSQALPVDSSSSSLMFLLAESSNTRRSSTPQVKSSRPCYHFAKGSWWFGNTCKFVHDASMHAKSSNPSLWSSSSLINSSGS</sequence>
<comment type="caution">
    <text evidence="3">The sequence shown here is derived from an EMBL/GenBank/DDBJ whole genome shotgun (WGS) entry which is preliminary data.</text>
</comment>
<accession>A0A699HU12</accession>
<gene>
    <name evidence="3" type="ORF">Tci_456437</name>
</gene>
<protein>
    <submittedName>
        <fullName evidence="3">Hybrid signal transduction histidine kinase M</fullName>
    </submittedName>
</protein>
<keyword evidence="3" id="KW-0418">Kinase</keyword>
<feature type="zinc finger region" description="C3H1-type" evidence="1">
    <location>
        <begin position="236"/>
        <end position="262"/>
    </location>
</feature>
<feature type="domain" description="C3H1-type" evidence="2">
    <location>
        <begin position="236"/>
        <end position="262"/>
    </location>
</feature>
<dbReference type="AlphaFoldDB" id="A0A699HU12"/>
<evidence type="ECO:0000259" key="2">
    <source>
        <dbReference type="PROSITE" id="PS50103"/>
    </source>
</evidence>